<evidence type="ECO:0000313" key="2">
    <source>
        <dbReference type="EMBL" id="BDD08653.1"/>
    </source>
</evidence>
<keyword evidence="3" id="KW-1185">Reference proteome</keyword>
<dbReference type="AlphaFoldDB" id="A0AAU9CFD1"/>
<feature type="transmembrane region" description="Helical" evidence="1">
    <location>
        <begin position="56"/>
        <end position="72"/>
    </location>
</feature>
<dbReference type="EMBL" id="AP025314">
    <property type="protein sequence ID" value="BDD08653.1"/>
    <property type="molecule type" value="Genomic_DNA"/>
</dbReference>
<dbReference type="Proteomes" id="UP001348817">
    <property type="component" value="Chromosome"/>
</dbReference>
<evidence type="ECO:0000256" key="1">
    <source>
        <dbReference type="SAM" id="Phobius"/>
    </source>
</evidence>
<keyword evidence="1" id="KW-1133">Transmembrane helix</keyword>
<organism evidence="2 3">
    <name type="scientific">Fulvitalea axinellae</name>
    <dbReference type="NCBI Taxonomy" id="1182444"/>
    <lineage>
        <taxon>Bacteria</taxon>
        <taxon>Pseudomonadati</taxon>
        <taxon>Bacteroidota</taxon>
        <taxon>Cytophagia</taxon>
        <taxon>Cytophagales</taxon>
        <taxon>Persicobacteraceae</taxon>
        <taxon>Fulvitalea</taxon>
    </lineage>
</organism>
<protein>
    <submittedName>
        <fullName evidence="2">Uncharacterized protein</fullName>
    </submittedName>
</protein>
<gene>
    <name evidence="2" type="ORF">FUAX_10850</name>
</gene>
<keyword evidence="1" id="KW-0472">Membrane</keyword>
<feature type="transmembrane region" description="Helical" evidence="1">
    <location>
        <begin position="101"/>
        <end position="119"/>
    </location>
</feature>
<keyword evidence="1" id="KW-0812">Transmembrane</keyword>
<reference evidence="2 3" key="1">
    <citation type="submission" date="2021-12" db="EMBL/GenBank/DDBJ databases">
        <title>Genome sequencing of bacteria with rrn-lacking chromosome and rrn-plasmid.</title>
        <authorList>
            <person name="Anda M."/>
            <person name="Iwasaki W."/>
        </authorList>
    </citation>
    <scope>NUCLEOTIDE SEQUENCE [LARGE SCALE GENOMIC DNA]</scope>
    <source>
        <strain evidence="2 3">DSM 100852</strain>
    </source>
</reference>
<sequence>MSMKFSNSKDFLNKLNTKVFAFISIHMAGFLVLYIMQENGTLKPLLEGDARKTADTASLVLLVVFFVLGYMAHAKEIKKSLEVEDLREKLLIANTATIKKYIYFTVGALCLIAGFAVSAQPYYAGVYALTLIVVSTSIPSAHRIARKLKLDREQGLKVLDNDPID</sequence>
<dbReference type="KEGG" id="fax:FUAX_10850"/>
<proteinExistence type="predicted"/>
<evidence type="ECO:0000313" key="3">
    <source>
        <dbReference type="Proteomes" id="UP001348817"/>
    </source>
</evidence>
<accession>A0AAU9CFD1</accession>
<feature type="transmembrane region" description="Helical" evidence="1">
    <location>
        <begin position="125"/>
        <end position="145"/>
    </location>
</feature>
<feature type="transmembrane region" description="Helical" evidence="1">
    <location>
        <begin position="20"/>
        <end position="36"/>
    </location>
</feature>
<name>A0AAU9CFD1_9BACT</name>